<dbReference type="GO" id="GO:0002376">
    <property type="term" value="P:immune system process"/>
    <property type="evidence" value="ECO:0007669"/>
    <property type="project" value="UniProtKB-KW"/>
</dbReference>
<organism evidence="11 12">
    <name type="scientific">Poecilia mexicana</name>
    <dbReference type="NCBI Taxonomy" id="48701"/>
    <lineage>
        <taxon>Eukaryota</taxon>
        <taxon>Metazoa</taxon>
        <taxon>Chordata</taxon>
        <taxon>Craniata</taxon>
        <taxon>Vertebrata</taxon>
        <taxon>Euteleostomi</taxon>
        <taxon>Actinopterygii</taxon>
        <taxon>Neopterygii</taxon>
        <taxon>Teleostei</taxon>
        <taxon>Neoteleostei</taxon>
        <taxon>Acanthomorphata</taxon>
        <taxon>Ovalentaria</taxon>
        <taxon>Atherinomorphae</taxon>
        <taxon>Cyprinodontiformes</taxon>
        <taxon>Poeciliidae</taxon>
        <taxon>Poeciliinae</taxon>
        <taxon>Poecilia</taxon>
    </lineage>
</organism>
<accession>A0A3B3Y6P1</accession>
<dbReference type="GO" id="GO:0005886">
    <property type="term" value="C:plasma membrane"/>
    <property type="evidence" value="ECO:0007669"/>
    <property type="project" value="UniProtKB-SubCell"/>
</dbReference>
<feature type="signal peptide" evidence="9">
    <location>
        <begin position="1"/>
        <end position="17"/>
    </location>
</feature>
<dbReference type="Proteomes" id="UP000261480">
    <property type="component" value="Unplaced"/>
</dbReference>
<dbReference type="SMART" id="SM00409">
    <property type="entry name" value="IG"/>
    <property type="match status" value="1"/>
</dbReference>
<dbReference type="InterPro" id="IPR036179">
    <property type="entry name" value="Ig-like_dom_sf"/>
</dbReference>
<comment type="subcellular location">
    <subcellularLocation>
        <location evidence="1">Cell membrane</location>
    </subcellularLocation>
</comment>
<dbReference type="GO" id="GO:0009617">
    <property type="term" value="P:response to bacterium"/>
    <property type="evidence" value="ECO:0007669"/>
    <property type="project" value="TreeGrafter"/>
</dbReference>
<feature type="domain" description="Ig-like" evidence="10">
    <location>
        <begin position="27"/>
        <end position="106"/>
    </location>
</feature>
<dbReference type="InterPro" id="IPR013783">
    <property type="entry name" value="Ig-like_fold"/>
</dbReference>
<evidence type="ECO:0000256" key="2">
    <source>
        <dbReference type="ARBA" id="ARBA00022475"/>
    </source>
</evidence>
<evidence type="ECO:0000256" key="9">
    <source>
        <dbReference type="SAM" id="SignalP"/>
    </source>
</evidence>
<evidence type="ECO:0000313" key="12">
    <source>
        <dbReference type="Proteomes" id="UP000261480"/>
    </source>
</evidence>
<keyword evidence="4" id="KW-0391">Immunity</keyword>
<keyword evidence="6" id="KW-1015">Disulfide bond</keyword>
<keyword evidence="8" id="KW-1133">Transmembrane helix</keyword>
<keyword evidence="5 8" id="KW-0472">Membrane</keyword>
<feature type="transmembrane region" description="Helical" evidence="8">
    <location>
        <begin position="252"/>
        <end position="276"/>
    </location>
</feature>
<dbReference type="AlphaFoldDB" id="A0A3B3Y6P1"/>
<dbReference type="PANTHER" id="PTHR19433:SF133">
    <property type="entry name" value="IMMUNE-TYPE RECEPTOR 5 PRECURSOR-RELATED"/>
    <property type="match status" value="1"/>
</dbReference>
<evidence type="ECO:0000313" key="11">
    <source>
        <dbReference type="Ensembl" id="ENSPMEP00000023021.1"/>
    </source>
</evidence>
<name>A0A3B3Y6P1_9TELE</name>
<protein>
    <recommendedName>
        <fullName evidence="10">Ig-like domain-containing protein</fullName>
    </recommendedName>
</protein>
<keyword evidence="2" id="KW-1003">Cell membrane</keyword>
<dbReference type="PROSITE" id="PS50835">
    <property type="entry name" value="IG_LIKE"/>
    <property type="match status" value="2"/>
</dbReference>
<keyword evidence="7" id="KW-0325">Glycoprotein</keyword>
<reference evidence="11" key="2">
    <citation type="submission" date="2025-09" db="UniProtKB">
        <authorList>
            <consortium name="Ensembl"/>
        </authorList>
    </citation>
    <scope>IDENTIFICATION</scope>
</reference>
<dbReference type="InterPro" id="IPR013106">
    <property type="entry name" value="Ig_V-set"/>
</dbReference>
<evidence type="ECO:0000256" key="3">
    <source>
        <dbReference type="ARBA" id="ARBA00022729"/>
    </source>
</evidence>
<evidence type="ECO:0000259" key="10">
    <source>
        <dbReference type="PROSITE" id="PS50835"/>
    </source>
</evidence>
<evidence type="ECO:0000256" key="8">
    <source>
        <dbReference type="SAM" id="Phobius"/>
    </source>
</evidence>
<proteinExistence type="predicted"/>
<dbReference type="Ensembl" id="ENSPMET00000011237.1">
    <property type="protein sequence ID" value="ENSPMEP00000023021.1"/>
    <property type="gene ID" value="ENSPMEG00000004329.1"/>
</dbReference>
<dbReference type="InterPro" id="IPR003599">
    <property type="entry name" value="Ig_sub"/>
</dbReference>
<sequence>MLLFWVTIHVLLHQGNTLAPVVTVQLGQPVTFTCNFNKTEESIRSLFWCKQTAGDILKLIAMTRSHTTPTYGPGFTSENVKITSNNKMTNLTILKTAKEDEGMYHCGLLDWLSSSWNGSYLLITGSSETTTSSYRVVQEPAVLDLHGKETSETLQCSLLSQTETDTCAGDPSVFWFRTGSDKNSPDLIYTDGQMPENCEKTSNTQNKCRYNFSKNISSSDVGTYYCAVATCKEILLGNGTRIESARSSSYEVMLLLVITGICLIISVILNIILICCRTQRTPCKNFRESSSSKHNDMNQPDEMVSKHIYLSA</sequence>
<dbReference type="PANTHER" id="PTHR19433">
    <property type="entry name" value="T-CELL RECEPTOR ALPHA CHAIN V REGION-RELATED"/>
    <property type="match status" value="1"/>
</dbReference>
<dbReference type="Pfam" id="PF07686">
    <property type="entry name" value="V-set"/>
    <property type="match status" value="1"/>
</dbReference>
<evidence type="ECO:0000256" key="6">
    <source>
        <dbReference type="ARBA" id="ARBA00023157"/>
    </source>
</evidence>
<evidence type="ECO:0000256" key="7">
    <source>
        <dbReference type="ARBA" id="ARBA00023180"/>
    </source>
</evidence>
<keyword evidence="8" id="KW-0812">Transmembrane</keyword>
<dbReference type="SUPFAM" id="SSF48726">
    <property type="entry name" value="Immunoglobulin"/>
    <property type="match status" value="2"/>
</dbReference>
<evidence type="ECO:0000256" key="4">
    <source>
        <dbReference type="ARBA" id="ARBA00022859"/>
    </source>
</evidence>
<keyword evidence="12" id="KW-1185">Reference proteome</keyword>
<evidence type="ECO:0000256" key="1">
    <source>
        <dbReference type="ARBA" id="ARBA00004236"/>
    </source>
</evidence>
<reference evidence="11" key="1">
    <citation type="submission" date="2025-08" db="UniProtKB">
        <authorList>
            <consortium name="Ensembl"/>
        </authorList>
    </citation>
    <scope>IDENTIFICATION</scope>
</reference>
<dbReference type="Gene3D" id="2.60.40.10">
    <property type="entry name" value="Immunoglobulins"/>
    <property type="match status" value="2"/>
</dbReference>
<dbReference type="InterPro" id="IPR052051">
    <property type="entry name" value="TCR_complex_component"/>
</dbReference>
<feature type="chain" id="PRO_5017471554" description="Ig-like domain-containing protein" evidence="9">
    <location>
        <begin position="18"/>
        <end position="312"/>
    </location>
</feature>
<feature type="domain" description="Ig-like" evidence="10">
    <location>
        <begin position="147"/>
        <end position="248"/>
    </location>
</feature>
<keyword evidence="3 9" id="KW-0732">Signal</keyword>
<dbReference type="InterPro" id="IPR007110">
    <property type="entry name" value="Ig-like_dom"/>
</dbReference>
<evidence type="ECO:0000256" key="5">
    <source>
        <dbReference type="ARBA" id="ARBA00023136"/>
    </source>
</evidence>